<name>G3GSY6_CRIGR</name>
<protein>
    <submittedName>
        <fullName evidence="1">Uncharacterized protein</fullName>
    </submittedName>
</protein>
<evidence type="ECO:0000313" key="2">
    <source>
        <dbReference type="Proteomes" id="UP000001075"/>
    </source>
</evidence>
<proteinExistence type="predicted"/>
<gene>
    <name evidence="1" type="ORF">I79_000758</name>
</gene>
<accession>G3GSY6</accession>
<dbReference type="EMBL" id="JH000015">
    <property type="protein sequence ID" value="EGW00490.1"/>
    <property type="molecule type" value="Genomic_DNA"/>
</dbReference>
<dbReference type="AlphaFoldDB" id="G3GSY6"/>
<organism evidence="1 2">
    <name type="scientific">Cricetulus griseus</name>
    <name type="common">Chinese hamster</name>
    <name type="synonym">Cricetulus barabensis griseus</name>
    <dbReference type="NCBI Taxonomy" id="10029"/>
    <lineage>
        <taxon>Eukaryota</taxon>
        <taxon>Metazoa</taxon>
        <taxon>Chordata</taxon>
        <taxon>Craniata</taxon>
        <taxon>Vertebrata</taxon>
        <taxon>Euteleostomi</taxon>
        <taxon>Mammalia</taxon>
        <taxon>Eutheria</taxon>
        <taxon>Euarchontoglires</taxon>
        <taxon>Glires</taxon>
        <taxon>Rodentia</taxon>
        <taxon>Myomorpha</taxon>
        <taxon>Muroidea</taxon>
        <taxon>Cricetidae</taxon>
        <taxon>Cricetinae</taxon>
        <taxon>Cricetulus</taxon>
    </lineage>
</organism>
<evidence type="ECO:0000313" key="1">
    <source>
        <dbReference type="EMBL" id="EGW00490.1"/>
    </source>
</evidence>
<sequence length="77" mass="8820">MEWREEERLNQREHLKQAMKQILTPIILKQRAWFLIPKQLHGASPAAKIGSNGPHGRKINFTGFTMSECSLLESSCT</sequence>
<reference evidence="2" key="1">
    <citation type="journal article" date="2011" name="Nat. Biotechnol.">
        <title>The genomic sequence of the Chinese hamster ovary (CHO)-K1 cell line.</title>
        <authorList>
            <person name="Xu X."/>
            <person name="Nagarajan H."/>
            <person name="Lewis N.E."/>
            <person name="Pan S."/>
            <person name="Cai Z."/>
            <person name="Liu X."/>
            <person name="Chen W."/>
            <person name="Xie M."/>
            <person name="Wang W."/>
            <person name="Hammond S."/>
            <person name="Andersen M.R."/>
            <person name="Neff N."/>
            <person name="Passarelli B."/>
            <person name="Koh W."/>
            <person name="Fan H.C."/>
            <person name="Wang J."/>
            <person name="Gui Y."/>
            <person name="Lee K.H."/>
            <person name="Betenbaugh M.J."/>
            <person name="Quake S.R."/>
            <person name="Famili I."/>
            <person name="Palsson B.O."/>
            <person name="Wang J."/>
        </authorList>
    </citation>
    <scope>NUCLEOTIDE SEQUENCE [LARGE SCALE GENOMIC DNA]</scope>
    <source>
        <strain evidence="2">CHO K1 cell line</strain>
    </source>
</reference>
<dbReference type="InParanoid" id="G3GSY6"/>
<dbReference type="Proteomes" id="UP000001075">
    <property type="component" value="Unassembled WGS sequence"/>
</dbReference>